<evidence type="ECO:0008006" key="9">
    <source>
        <dbReference type="Google" id="ProtNLM"/>
    </source>
</evidence>
<keyword evidence="3" id="KW-1133">Transmembrane helix</keyword>
<sequence length="302" mass="32650">MPRDTDDTNGRTGMSRRTMLKGTATAAVGLAGFTGSVAGFEGDDGDITGPADFPRATTRGHFDINWLYEEELTDGHTKWDYDTVGDIPGYGSATPDEVVISVHGWLVASDEAPDHFETVKTSLRNNGYTHPIIGFSYDSDTRLDQWWPATDIAERNGAKLANFITDYRARTGADVRLIGHSLGGRVVPATIKALDSLGYRDYVASATLLGGAADNDAVAVDGEYGPAIANVVEQFDNFWKSDDNVLNWAYSTGEFDAAVGEEGCEGTPPANYEDHNVDYVPDHFSYHEPGDGCMADVVGEFQ</sequence>
<dbReference type="EMBL" id="AEMG01000012">
    <property type="protein sequence ID" value="EFW91760.1"/>
    <property type="molecule type" value="Genomic_DNA"/>
</dbReference>
<dbReference type="OrthoDB" id="11236at2157"/>
<dbReference type="eggNOG" id="arCOG07550">
    <property type="taxonomic scope" value="Archaea"/>
</dbReference>
<evidence type="ECO:0000313" key="7">
    <source>
        <dbReference type="Proteomes" id="UP000003751"/>
    </source>
</evidence>
<keyword evidence="2" id="KW-0812">Transmembrane</keyword>
<name>E7QUV3_HALPU</name>
<keyword evidence="4" id="KW-0472">Membrane</keyword>
<dbReference type="PATRIC" id="fig|797209.4.peg.2547"/>
<accession>E7QUV3</accession>
<dbReference type="RefSeq" id="WP_007980431.1">
    <property type="nucleotide sequence ID" value="NZ_AEMG01000012.1"/>
</dbReference>
<dbReference type="PROSITE" id="PS51318">
    <property type="entry name" value="TAT"/>
    <property type="match status" value="1"/>
</dbReference>
<evidence type="ECO:0000313" key="6">
    <source>
        <dbReference type="EMBL" id="SHJ94797.1"/>
    </source>
</evidence>
<dbReference type="Proteomes" id="UP000003751">
    <property type="component" value="Unassembled WGS sequence"/>
</dbReference>
<reference evidence="8" key="2">
    <citation type="submission" date="2016-11" db="EMBL/GenBank/DDBJ databases">
        <authorList>
            <person name="Varghese N."/>
            <person name="Submissions S."/>
        </authorList>
    </citation>
    <scope>NUCLEOTIDE SEQUENCE [LARGE SCALE GENOMIC DNA]</scope>
    <source>
        <strain evidence="8">DX253</strain>
    </source>
</reference>
<evidence type="ECO:0000256" key="2">
    <source>
        <dbReference type="ARBA" id="ARBA00022692"/>
    </source>
</evidence>
<dbReference type="SUPFAM" id="SSF53474">
    <property type="entry name" value="alpha/beta-Hydrolases"/>
    <property type="match status" value="1"/>
</dbReference>
<dbReference type="InterPro" id="IPR006311">
    <property type="entry name" value="TAT_signal"/>
</dbReference>
<dbReference type="InterPro" id="IPR007941">
    <property type="entry name" value="DUF726"/>
</dbReference>
<dbReference type="ESTHER" id="9eury-e7quv3">
    <property type="family name" value="Duf_900"/>
</dbReference>
<evidence type="ECO:0000256" key="3">
    <source>
        <dbReference type="ARBA" id="ARBA00022989"/>
    </source>
</evidence>
<evidence type="ECO:0000313" key="8">
    <source>
        <dbReference type="Proteomes" id="UP000184203"/>
    </source>
</evidence>
<dbReference type="Proteomes" id="UP000184203">
    <property type="component" value="Unassembled WGS sequence"/>
</dbReference>
<proteinExistence type="predicted"/>
<dbReference type="EMBL" id="FRAN01000001">
    <property type="protein sequence ID" value="SHJ94797.1"/>
    <property type="molecule type" value="Genomic_DNA"/>
</dbReference>
<dbReference type="Gene3D" id="3.40.50.1820">
    <property type="entry name" value="alpha/beta hydrolase"/>
    <property type="match status" value="1"/>
</dbReference>
<comment type="subcellular location">
    <subcellularLocation>
        <location evidence="1">Membrane</location>
        <topology evidence="1">Multi-pass membrane protein</topology>
    </subcellularLocation>
</comment>
<reference evidence="5 7" key="1">
    <citation type="journal article" date="2014" name="ISME J.">
        <title>Trehalose/2-sulfotrehalose biosynthesis and glycine-betaine uptake are widely spread mechanisms for osmoadaptation in the Halobacteriales.</title>
        <authorList>
            <person name="Youssef N.H."/>
            <person name="Savage-Ashlock K.N."/>
            <person name="McCully A.L."/>
            <person name="Luedtke B."/>
            <person name="Shaw E.I."/>
            <person name="Hoff W.D."/>
            <person name="Elshahed M.S."/>
        </authorList>
    </citation>
    <scope>NUCLEOTIDE SEQUENCE [LARGE SCALE GENOMIC DNA]</scope>
    <source>
        <strain evidence="5 7">DX253</strain>
    </source>
</reference>
<reference evidence="6" key="3">
    <citation type="submission" date="2016-11" db="EMBL/GenBank/DDBJ databases">
        <authorList>
            <person name="Jaros S."/>
            <person name="Januszkiewicz K."/>
            <person name="Wedrychowicz H."/>
        </authorList>
    </citation>
    <scope>NUCLEOTIDE SEQUENCE [LARGE SCALE GENOMIC DNA]</scope>
    <source>
        <strain evidence="6">DX253</strain>
    </source>
</reference>
<evidence type="ECO:0000256" key="4">
    <source>
        <dbReference type="ARBA" id="ARBA00023136"/>
    </source>
</evidence>
<gene>
    <name evidence="6" type="ORF">SAMN05444342_0042</name>
    <name evidence="5" type="ORF">ZOD2009_12942</name>
</gene>
<dbReference type="Pfam" id="PF05277">
    <property type="entry name" value="DUF726"/>
    <property type="match status" value="1"/>
</dbReference>
<dbReference type="InterPro" id="IPR029058">
    <property type="entry name" value="AB_hydrolase_fold"/>
</dbReference>
<dbReference type="GO" id="GO:0016020">
    <property type="term" value="C:membrane"/>
    <property type="evidence" value="ECO:0007669"/>
    <property type="project" value="UniProtKB-SubCell"/>
</dbReference>
<organism evidence="5 7">
    <name type="scientific">Haladaptatus paucihalophilus DX253</name>
    <dbReference type="NCBI Taxonomy" id="797209"/>
    <lineage>
        <taxon>Archaea</taxon>
        <taxon>Methanobacteriati</taxon>
        <taxon>Methanobacteriota</taxon>
        <taxon>Stenosarchaea group</taxon>
        <taxon>Halobacteria</taxon>
        <taxon>Halobacteriales</taxon>
        <taxon>Haladaptataceae</taxon>
        <taxon>Haladaptatus</taxon>
    </lineage>
</organism>
<evidence type="ECO:0000313" key="5">
    <source>
        <dbReference type="EMBL" id="EFW91760.1"/>
    </source>
</evidence>
<keyword evidence="8" id="KW-1185">Reference proteome</keyword>
<dbReference type="AlphaFoldDB" id="E7QUV3"/>
<protein>
    <recommendedName>
        <fullName evidence="9">Alpha/beta hydrolase</fullName>
    </recommendedName>
</protein>
<evidence type="ECO:0000256" key="1">
    <source>
        <dbReference type="ARBA" id="ARBA00004141"/>
    </source>
</evidence>